<dbReference type="EMBL" id="VUJU01014374">
    <property type="protein sequence ID" value="KAF0702230.1"/>
    <property type="molecule type" value="Genomic_DNA"/>
</dbReference>
<evidence type="ECO:0000313" key="2">
    <source>
        <dbReference type="Proteomes" id="UP000478052"/>
    </source>
</evidence>
<dbReference type="AlphaFoldDB" id="A0A6G0VMV4"/>
<protein>
    <submittedName>
        <fullName evidence="1">MULE domain-containing protein</fullName>
    </submittedName>
</protein>
<organism evidence="1 2">
    <name type="scientific">Aphis craccivora</name>
    <name type="common">Cowpea aphid</name>
    <dbReference type="NCBI Taxonomy" id="307492"/>
    <lineage>
        <taxon>Eukaryota</taxon>
        <taxon>Metazoa</taxon>
        <taxon>Ecdysozoa</taxon>
        <taxon>Arthropoda</taxon>
        <taxon>Hexapoda</taxon>
        <taxon>Insecta</taxon>
        <taxon>Pterygota</taxon>
        <taxon>Neoptera</taxon>
        <taxon>Paraneoptera</taxon>
        <taxon>Hemiptera</taxon>
        <taxon>Sternorrhyncha</taxon>
        <taxon>Aphidomorpha</taxon>
        <taxon>Aphidoidea</taxon>
        <taxon>Aphididae</taxon>
        <taxon>Aphidini</taxon>
        <taxon>Aphis</taxon>
        <taxon>Aphis</taxon>
    </lineage>
</organism>
<name>A0A6G0VMV4_APHCR</name>
<sequence length="127" mass="14604">MYVNQATNQILKDESIHNVNYSEELNNSIIKKSFSNGLERKSEDELERPSKIINTLPLLNSEEVSDCFTTDLMSIVPDDERVGKFCDYLVDYYIDKGQNSIHAFGQLTLLARLETMCPTYKITFPSR</sequence>
<accession>A0A6G0VMV4</accession>
<dbReference type="Proteomes" id="UP000478052">
    <property type="component" value="Unassembled WGS sequence"/>
</dbReference>
<gene>
    <name evidence="1" type="ORF">FWK35_00032567</name>
</gene>
<keyword evidence="2" id="KW-1185">Reference proteome</keyword>
<comment type="caution">
    <text evidence="1">The sequence shown here is derived from an EMBL/GenBank/DDBJ whole genome shotgun (WGS) entry which is preliminary data.</text>
</comment>
<feature type="non-terminal residue" evidence="1">
    <location>
        <position position="127"/>
    </location>
</feature>
<proteinExistence type="predicted"/>
<evidence type="ECO:0000313" key="1">
    <source>
        <dbReference type="EMBL" id="KAF0702230.1"/>
    </source>
</evidence>
<dbReference type="OrthoDB" id="6599116at2759"/>
<reference evidence="1 2" key="1">
    <citation type="submission" date="2019-08" db="EMBL/GenBank/DDBJ databases">
        <title>Whole genome of Aphis craccivora.</title>
        <authorList>
            <person name="Voronova N.V."/>
            <person name="Shulinski R.S."/>
            <person name="Bandarenka Y.V."/>
            <person name="Zhorov D.G."/>
            <person name="Warner D."/>
        </authorList>
    </citation>
    <scope>NUCLEOTIDE SEQUENCE [LARGE SCALE GENOMIC DNA]</scope>
    <source>
        <strain evidence="1">180601</strain>
        <tissue evidence="1">Whole Body</tissue>
    </source>
</reference>